<dbReference type="Pfam" id="PF01323">
    <property type="entry name" value="DSBA"/>
    <property type="match status" value="1"/>
</dbReference>
<dbReference type="InterPro" id="IPR036249">
    <property type="entry name" value="Thioredoxin-like_sf"/>
</dbReference>
<dbReference type="EMBL" id="BMAT01004226">
    <property type="protein sequence ID" value="GFR70612.1"/>
    <property type="molecule type" value="Genomic_DNA"/>
</dbReference>
<reference evidence="2 3" key="1">
    <citation type="journal article" date="2021" name="Elife">
        <title>Chloroplast acquisition without the gene transfer in kleptoplastic sea slugs, Plakobranchus ocellatus.</title>
        <authorList>
            <person name="Maeda T."/>
            <person name="Takahashi S."/>
            <person name="Yoshida T."/>
            <person name="Shimamura S."/>
            <person name="Takaki Y."/>
            <person name="Nagai Y."/>
            <person name="Toyoda A."/>
            <person name="Suzuki Y."/>
            <person name="Arimoto A."/>
            <person name="Ishii H."/>
            <person name="Satoh N."/>
            <person name="Nishiyama T."/>
            <person name="Hasebe M."/>
            <person name="Maruyama T."/>
            <person name="Minagawa J."/>
            <person name="Obokata J."/>
            <person name="Shigenobu S."/>
        </authorList>
    </citation>
    <scope>NUCLEOTIDE SEQUENCE [LARGE SCALE GENOMIC DNA]</scope>
</reference>
<evidence type="ECO:0000313" key="2">
    <source>
        <dbReference type="EMBL" id="GFR70612.1"/>
    </source>
</evidence>
<evidence type="ECO:0000259" key="1">
    <source>
        <dbReference type="Pfam" id="PF01323"/>
    </source>
</evidence>
<dbReference type="Proteomes" id="UP000762676">
    <property type="component" value="Unassembled WGS sequence"/>
</dbReference>
<dbReference type="SUPFAM" id="SSF52833">
    <property type="entry name" value="Thioredoxin-like"/>
    <property type="match status" value="1"/>
</dbReference>
<evidence type="ECO:0000313" key="3">
    <source>
        <dbReference type="Proteomes" id="UP000762676"/>
    </source>
</evidence>
<proteinExistence type="predicted"/>
<gene>
    <name evidence="2" type="ORF">ElyMa_002076800</name>
</gene>
<name>A0AAV4FB47_9GAST</name>
<feature type="domain" description="DSBA-like thioredoxin" evidence="1">
    <location>
        <begin position="25"/>
        <end position="75"/>
    </location>
</feature>
<comment type="caution">
    <text evidence="2">The sequence shown here is derived from an EMBL/GenBank/DDBJ whole genome shotgun (WGS) entry which is preliminary data.</text>
</comment>
<accession>A0AAV4FB47</accession>
<dbReference type="InterPro" id="IPR001853">
    <property type="entry name" value="DSBA-like_thioredoxin_dom"/>
</dbReference>
<sequence length="123" mass="14009">MEHSVTQAGDTAPDLPSRKSTVHILIISDIVCPWCWIAMRSLENAMALLQEKFNFDVQFSPFLLRPNCPEEGVPNVDYGNGEHPRYYIDYSYFMHGISAFCPSMLDRPNFSCLQTQEELVDCG</sequence>
<dbReference type="GO" id="GO:0016491">
    <property type="term" value="F:oxidoreductase activity"/>
    <property type="evidence" value="ECO:0007669"/>
    <property type="project" value="InterPro"/>
</dbReference>
<keyword evidence="3" id="KW-1185">Reference proteome</keyword>
<protein>
    <submittedName>
        <fullName evidence="2">DSBA-like thioredoxin domain-containing protein</fullName>
    </submittedName>
</protein>
<organism evidence="2 3">
    <name type="scientific">Elysia marginata</name>
    <dbReference type="NCBI Taxonomy" id="1093978"/>
    <lineage>
        <taxon>Eukaryota</taxon>
        <taxon>Metazoa</taxon>
        <taxon>Spiralia</taxon>
        <taxon>Lophotrochozoa</taxon>
        <taxon>Mollusca</taxon>
        <taxon>Gastropoda</taxon>
        <taxon>Heterobranchia</taxon>
        <taxon>Euthyneura</taxon>
        <taxon>Panpulmonata</taxon>
        <taxon>Sacoglossa</taxon>
        <taxon>Placobranchoidea</taxon>
        <taxon>Plakobranchidae</taxon>
        <taxon>Elysia</taxon>
    </lineage>
</organism>
<dbReference type="AlphaFoldDB" id="A0AAV4FB47"/>
<dbReference type="Gene3D" id="3.40.30.10">
    <property type="entry name" value="Glutaredoxin"/>
    <property type="match status" value="1"/>
</dbReference>